<dbReference type="InterPro" id="IPR036291">
    <property type="entry name" value="NAD(P)-bd_dom_sf"/>
</dbReference>
<gene>
    <name evidence="3" type="ORF">GC250_01150</name>
</gene>
<dbReference type="RefSeq" id="WP_054838762.1">
    <property type="nucleotide sequence ID" value="NZ_BBBY01000017.1"/>
</dbReference>
<feature type="domain" description="NAD-dependent epimerase/dehydratase" evidence="2">
    <location>
        <begin position="2"/>
        <end position="226"/>
    </location>
</feature>
<dbReference type="OrthoDB" id="4907at2157"/>
<evidence type="ECO:0000259" key="2">
    <source>
        <dbReference type="Pfam" id="PF01370"/>
    </source>
</evidence>
<dbReference type="Proteomes" id="UP000470772">
    <property type="component" value="Unassembled WGS sequence"/>
</dbReference>
<organism evidence="3 4">
    <name type="scientific">Sulfuracidifex metallicus DSM 6482 = JCM 9184</name>
    <dbReference type="NCBI Taxonomy" id="523847"/>
    <lineage>
        <taxon>Archaea</taxon>
        <taxon>Thermoproteota</taxon>
        <taxon>Thermoprotei</taxon>
        <taxon>Sulfolobales</taxon>
        <taxon>Sulfolobaceae</taxon>
        <taxon>Sulfuracidifex</taxon>
    </lineage>
</organism>
<proteinExistence type="inferred from homology"/>
<comment type="similarity">
    <text evidence="1">Belongs to the NAD(P)-dependent epimerase/dehydratase family.</text>
</comment>
<dbReference type="EMBL" id="WGGD01000005">
    <property type="protein sequence ID" value="MUN28100.1"/>
    <property type="molecule type" value="Genomic_DNA"/>
</dbReference>
<sequence length="306" mass="34873">MILITGGAGYIGSHLTDALIEDGYDVTVIDDLSSGNYINEKAKLIKFDLRDGSQLKVDDVDVIFHLAANPDVRTSMIDSIDHFERDVKVTFNLLEIARKTDAKKVIFASSSTVYGEGRIPTPEWSEIKPISNYGLFKVLGEDMLKYYSRNYSIKGISVRFANVTGGRVSHGVVKDFIEKLKRDSSKLEILGNGRQRKSYIYIEDAVKSLTFLADYYNGNYEEFNVGNEDWITVNEIAEIIEKEMGIKPIHVYKDELEGRGWMGDVRFMLLDCMKIISLGWRPKFTSKETVRLAARDLLYGYRKRKD</sequence>
<dbReference type="Gene3D" id="3.40.50.720">
    <property type="entry name" value="NAD(P)-binding Rossmann-like Domain"/>
    <property type="match status" value="1"/>
</dbReference>
<accession>A0A6A9QIQ4</accession>
<dbReference type="AlphaFoldDB" id="A0A6A9QIQ4"/>
<keyword evidence="4" id="KW-1185">Reference proteome</keyword>
<protein>
    <submittedName>
        <fullName evidence="3">NAD-dependent epimerase/dehydratase family protein</fullName>
    </submittedName>
</protein>
<dbReference type="Pfam" id="PF01370">
    <property type="entry name" value="Epimerase"/>
    <property type="match status" value="1"/>
</dbReference>
<evidence type="ECO:0000313" key="4">
    <source>
        <dbReference type="Proteomes" id="UP000470772"/>
    </source>
</evidence>
<dbReference type="Gene3D" id="3.90.25.10">
    <property type="entry name" value="UDP-galactose 4-epimerase, domain 1"/>
    <property type="match status" value="2"/>
</dbReference>
<comment type="caution">
    <text evidence="3">The sequence shown here is derived from an EMBL/GenBank/DDBJ whole genome shotgun (WGS) entry which is preliminary data.</text>
</comment>
<dbReference type="InterPro" id="IPR001509">
    <property type="entry name" value="Epimerase_deHydtase"/>
</dbReference>
<evidence type="ECO:0000256" key="1">
    <source>
        <dbReference type="ARBA" id="ARBA00007637"/>
    </source>
</evidence>
<dbReference type="PANTHER" id="PTHR43000">
    <property type="entry name" value="DTDP-D-GLUCOSE 4,6-DEHYDRATASE-RELATED"/>
    <property type="match status" value="1"/>
</dbReference>
<name>A0A6A9QIQ4_SULME</name>
<dbReference type="SUPFAM" id="SSF51735">
    <property type="entry name" value="NAD(P)-binding Rossmann-fold domains"/>
    <property type="match status" value="1"/>
</dbReference>
<reference evidence="3 4" key="1">
    <citation type="submission" date="2019-10" db="EMBL/GenBank/DDBJ databases">
        <title>Sequencing and Assembly of Multiple Reported Metal-Biooxidizing Members of the Extremely Thermoacidophilic Archaeal Family Sulfolobaceae.</title>
        <authorList>
            <person name="Counts J.A."/>
            <person name="Kelly R.M."/>
        </authorList>
    </citation>
    <scope>NUCLEOTIDE SEQUENCE [LARGE SCALE GENOMIC DNA]</scope>
    <source>
        <strain evidence="3 4">DSM 6482</strain>
    </source>
</reference>
<evidence type="ECO:0000313" key="3">
    <source>
        <dbReference type="EMBL" id="MUN28100.1"/>
    </source>
</evidence>